<dbReference type="Proteomes" id="UP000516696">
    <property type="component" value="Chromosome"/>
</dbReference>
<organism evidence="3 4">
    <name type="scientific">Enterococcus gallinarum</name>
    <dbReference type="NCBI Taxonomy" id="1353"/>
    <lineage>
        <taxon>Bacteria</taxon>
        <taxon>Bacillati</taxon>
        <taxon>Bacillota</taxon>
        <taxon>Bacilli</taxon>
        <taxon>Lactobacillales</taxon>
        <taxon>Enterococcaceae</taxon>
        <taxon>Enterococcus</taxon>
    </lineage>
</organism>
<evidence type="ECO:0008006" key="5">
    <source>
        <dbReference type="Google" id="ProtNLM"/>
    </source>
</evidence>
<evidence type="ECO:0000313" key="4">
    <source>
        <dbReference type="Proteomes" id="UP000516696"/>
    </source>
</evidence>
<dbReference type="Pfam" id="PF09851">
    <property type="entry name" value="SHOCT"/>
    <property type="match status" value="1"/>
</dbReference>
<dbReference type="EMBL" id="CP050485">
    <property type="protein sequence ID" value="QOG27016.1"/>
    <property type="molecule type" value="Genomic_DNA"/>
</dbReference>
<dbReference type="AlphaFoldDB" id="A0AAE7MP14"/>
<proteinExistence type="predicted"/>
<accession>A0AAE7MP14</accession>
<feature type="domain" description="SHOCT" evidence="1">
    <location>
        <begin position="123"/>
        <end position="149"/>
    </location>
</feature>
<reference evidence="3 4" key="1">
    <citation type="submission" date="2020-03" db="EMBL/GenBank/DDBJ databases">
        <title>Characterization of ganglioside-mimicking enterococci.</title>
        <authorList>
            <person name="Patry R.T."/>
            <person name="Nothaft H."/>
            <person name="Bridger R."/>
            <person name="Shajahan A."/>
            <person name="Huynh S."/>
            <person name="Sanchez S."/>
            <person name="Azadi P."/>
            <person name="Cooper K."/>
            <person name="Miller W.G."/>
            <person name="Parker C.T."/>
            <person name="Wells L."/>
            <person name="Szymanski C.M."/>
        </authorList>
    </citation>
    <scope>NUCLEOTIDE SEQUENCE [LARGE SCALE GENOMIC DNA]</scope>
    <source>
        <strain evidence="3 4">EGM181</strain>
    </source>
</reference>
<evidence type="ECO:0000259" key="2">
    <source>
        <dbReference type="Pfam" id="PF14472"/>
    </source>
</evidence>
<feature type="domain" description="DUF4429" evidence="2">
    <location>
        <begin position="16"/>
        <end position="96"/>
    </location>
</feature>
<gene>
    <name evidence="3" type="ORF">EGM181_07050</name>
</gene>
<dbReference type="Pfam" id="PF14472">
    <property type="entry name" value="DUF4429"/>
    <property type="match status" value="1"/>
</dbReference>
<name>A0AAE7MP14_ENTGA</name>
<evidence type="ECO:0000259" key="1">
    <source>
        <dbReference type="Pfam" id="PF09851"/>
    </source>
</evidence>
<protein>
    <recommendedName>
        <fullName evidence="5">SHOCT domain-containing protein</fullName>
    </recommendedName>
</protein>
<dbReference type="RefSeq" id="WP_171917967.1">
    <property type="nucleotide sequence ID" value="NZ_CP050485.1"/>
</dbReference>
<sequence>MKKEFIFKGGTKSTITIEDNKILIKRKGFNNFVNQGLKGEKTIFIKNISSVQIKKNGLTNGYIQFSLIGGGESKGGIFAATKDENTVMFGRKGEYEKALEIKKYIESFQNEPQPSHNQNGLNQIRELKSLLDDGIITQEEFDMKKKDLLGI</sequence>
<evidence type="ECO:0000313" key="3">
    <source>
        <dbReference type="EMBL" id="QOG27016.1"/>
    </source>
</evidence>
<dbReference type="InterPro" id="IPR018649">
    <property type="entry name" value="SHOCT"/>
</dbReference>
<dbReference type="InterPro" id="IPR027860">
    <property type="entry name" value="DUF4429"/>
</dbReference>